<organism evidence="2 3">
    <name type="scientific">Ferrimonas marina</name>
    <dbReference type="NCBI Taxonomy" id="299255"/>
    <lineage>
        <taxon>Bacteria</taxon>
        <taxon>Pseudomonadati</taxon>
        <taxon>Pseudomonadota</taxon>
        <taxon>Gammaproteobacteria</taxon>
        <taxon>Alteromonadales</taxon>
        <taxon>Ferrimonadaceae</taxon>
        <taxon>Ferrimonas</taxon>
    </lineage>
</organism>
<name>A0A1M5Z9R1_9GAMM</name>
<keyword evidence="1" id="KW-1133">Transmembrane helix</keyword>
<dbReference type="Pfam" id="PF10861">
    <property type="entry name" value="DUF2784"/>
    <property type="match status" value="1"/>
</dbReference>
<feature type="transmembrane region" description="Helical" evidence="1">
    <location>
        <begin position="80"/>
        <end position="103"/>
    </location>
</feature>
<proteinExistence type="predicted"/>
<feature type="transmembrane region" description="Helical" evidence="1">
    <location>
        <begin position="137"/>
        <end position="157"/>
    </location>
</feature>
<keyword evidence="1" id="KW-0812">Transmembrane</keyword>
<protein>
    <recommendedName>
        <fullName evidence="4">DUF2784 domain-containing protein</fullName>
    </recommendedName>
</protein>
<sequence>MLQLRVGLQFRSFCALRFPPGWAINKKTARLSEPMIWLLAADAILLLHFGFVLFVILGLVLILLGGLCHWPWTRNRHFRFAHLLAIAVVVTQSWLGQICPLTLLEQWLRRQGGGPSYSGSFVGHWVESLLYYRAPDWVFILAYSLFGLLVLLAWWRWPPRQS</sequence>
<keyword evidence="3" id="KW-1185">Reference proteome</keyword>
<evidence type="ECO:0000313" key="2">
    <source>
        <dbReference type="EMBL" id="SHI20858.1"/>
    </source>
</evidence>
<evidence type="ECO:0000256" key="1">
    <source>
        <dbReference type="SAM" id="Phobius"/>
    </source>
</evidence>
<feature type="transmembrane region" description="Helical" evidence="1">
    <location>
        <begin position="35"/>
        <end position="68"/>
    </location>
</feature>
<dbReference type="AlphaFoldDB" id="A0A1M5Z9R1"/>
<reference evidence="2 3" key="1">
    <citation type="submission" date="2016-11" db="EMBL/GenBank/DDBJ databases">
        <authorList>
            <person name="Jaros S."/>
            <person name="Januszkiewicz K."/>
            <person name="Wedrychowicz H."/>
        </authorList>
    </citation>
    <scope>NUCLEOTIDE SEQUENCE [LARGE SCALE GENOMIC DNA]</scope>
    <source>
        <strain evidence="2 3">DSM 16917</strain>
    </source>
</reference>
<dbReference type="Proteomes" id="UP000184268">
    <property type="component" value="Unassembled WGS sequence"/>
</dbReference>
<gene>
    <name evidence="2" type="ORF">SAMN02745129_0046</name>
</gene>
<evidence type="ECO:0000313" key="3">
    <source>
        <dbReference type="Proteomes" id="UP000184268"/>
    </source>
</evidence>
<dbReference type="STRING" id="299255.SAMN02745129_0046"/>
<dbReference type="InterPro" id="IPR021218">
    <property type="entry name" value="DUF2784"/>
</dbReference>
<keyword evidence="1" id="KW-0472">Membrane</keyword>
<dbReference type="EMBL" id="FQXG01000010">
    <property type="protein sequence ID" value="SHI20858.1"/>
    <property type="molecule type" value="Genomic_DNA"/>
</dbReference>
<accession>A0A1M5Z9R1</accession>
<evidence type="ECO:0008006" key="4">
    <source>
        <dbReference type="Google" id="ProtNLM"/>
    </source>
</evidence>